<dbReference type="AlphaFoldDB" id="R7S138"/>
<reference evidence="3" key="1">
    <citation type="journal article" date="2012" name="Science">
        <title>The Paleozoic origin of enzymatic lignin decomposition reconstructed from 31 fungal genomes.</title>
        <authorList>
            <person name="Floudas D."/>
            <person name="Binder M."/>
            <person name="Riley R."/>
            <person name="Barry K."/>
            <person name="Blanchette R.A."/>
            <person name="Henrissat B."/>
            <person name="Martinez A.T."/>
            <person name="Otillar R."/>
            <person name="Spatafora J.W."/>
            <person name="Yadav J.S."/>
            <person name="Aerts A."/>
            <person name="Benoit I."/>
            <person name="Boyd A."/>
            <person name="Carlson A."/>
            <person name="Copeland A."/>
            <person name="Coutinho P.M."/>
            <person name="de Vries R.P."/>
            <person name="Ferreira P."/>
            <person name="Findley K."/>
            <person name="Foster B."/>
            <person name="Gaskell J."/>
            <person name="Glotzer D."/>
            <person name="Gorecki P."/>
            <person name="Heitman J."/>
            <person name="Hesse C."/>
            <person name="Hori C."/>
            <person name="Igarashi K."/>
            <person name="Jurgens J.A."/>
            <person name="Kallen N."/>
            <person name="Kersten P."/>
            <person name="Kohler A."/>
            <person name="Kuees U."/>
            <person name="Kumar T.K.A."/>
            <person name="Kuo A."/>
            <person name="LaButti K."/>
            <person name="Larrondo L.F."/>
            <person name="Lindquist E."/>
            <person name="Ling A."/>
            <person name="Lombard V."/>
            <person name="Lucas S."/>
            <person name="Lundell T."/>
            <person name="Martin R."/>
            <person name="McLaughlin D.J."/>
            <person name="Morgenstern I."/>
            <person name="Morin E."/>
            <person name="Murat C."/>
            <person name="Nagy L.G."/>
            <person name="Nolan M."/>
            <person name="Ohm R.A."/>
            <person name="Patyshakuliyeva A."/>
            <person name="Rokas A."/>
            <person name="Ruiz-Duenas F.J."/>
            <person name="Sabat G."/>
            <person name="Salamov A."/>
            <person name="Samejima M."/>
            <person name="Schmutz J."/>
            <person name="Slot J.C."/>
            <person name="St John F."/>
            <person name="Stenlid J."/>
            <person name="Sun H."/>
            <person name="Sun S."/>
            <person name="Syed K."/>
            <person name="Tsang A."/>
            <person name="Wiebenga A."/>
            <person name="Young D."/>
            <person name="Pisabarro A."/>
            <person name="Eastwood D.C."/>
            <person name="Martin F."/>
            <person name="Cullen D."/>
            <person name="Grigoriev I.V."/>
            <person name="Hibbett D.S."/>
        </authorList>
    </citation>
    <scope>NUCLEOTIDE SEQUENCE [LARGE SCALE GENOMIC DNA]</scope>
    <source>
        <strain evidence="3">FP-91666</strain>
    </source>
</reference>
<dbReference type="EMBL" id="JH687398">
    <property type="protein sequence ID" value="EIM80272.1"/>
    <property type="molecule type" value="Genomic_DNA"/>
</dbReference>
<feature type="compositionally biased region" description="Low complexity" evidence="1">
    <location>
        <begin position="424"/>
        <end position="469"/>
    </location>
</feature>
<evidence type="ECO:0000313" key="3">
    <source>
        <dbReference type="Proteomes" id="UP000053927"/>
    </source>
</evidence>
<evidence type="ECO:0000256" key="1">
    <source>
        <dbReference type="SAM" id="MobiDB-lite"/>
    </source>
</evidence>
<dbReference type="Proteomes" id="UP000053927">
    <property type="component" value="Unassembled WGS sequence"/>
</dbReference>
<gene>
    <name evidence="2" type="ORF">STEHIDRAFT_115749</name>
</gene>
<feature type="compositionally biased region" description="Basic and acidic residues" evidence="1">
    <location>
        <begin position="538"/>
        <end position="551"/>
    </location>
</feature>
<accession>R7S138</accession>
<feature type="compositionally biased region" description="Polar residues" evidence="1">
    <location>
        <begin position="405"/>
        <end position="423"/>
    </location>
</feature>
<feature type="compositionally biased region" description="Acidic residues" evidence="1">
    <location>
        <begin position="495"/>
        <end position="505"/>
    </location>
</feature>
<feature type="compositionally biased region" description="Basic and acidic residues" evidence="1">
    <location>
        <begin position="481"/>
        <end position="491"/>
    </location>
</feature>
<organism evidence="2 3">
    <name type="scientific">Stereum hirsutum (strain FP-91666)</name>
    <name type="common">White-rot fungus</name>
    <dbReference type="NCBI Taxonomy" id="721885"/>
    <lineage>
        <taxon>Eukaryota</taxon>
        <taxon>Fungi</taxon>
        <taxon>Dikarya</taxon>
        <taxon>Basidiomycota</taxon>
        <taxon>Agaricomycotina</taxon>
        <taxon>Agaricomycetes</taxon>
        <taxon>Russulales</taxon>
        <taxon>Stereaceae</taxon>
        <taxon>Stereum</taxon>
    </lineage>
</organism>
<dbReference type="GeneID" id="18795806"/>
<dbReference type="RefSeq" id="XP_007310416.1">
    <property type="nucleotide sequence ID" value="XM_007310354.1"/>
</dbReference>
<keyword evidence="3" id="KW-1185">Reference proteome</keyword>
<dbReference type="KEGG" id="shs:STEHIDRAFT_115749"/>
<proteinExistence type="predicted"/>
<sequence length="558" mass="61407">MCRNLEWICSCMRPPAPAPWNDNVYELAREWARKYDVSLGCLYCAIDGLYKRMLFLPQESVGAGVARPHERDRQEGRNDEMCLSQELDESGPTGMRMLCPKQCKCAADEEADEVVEISGAELQRYEERSREIHEELCKFVLDCNNPNPPRRIADYFDPLDCTGLPETTLKEIDESKNNFGLRLKAGSSNLPLHVVPRLARRRSAPLPAAVIPTLPVLGAFSLRNLSSPSIFYGLASKTFKTTIPRLLPDRRKIVDATDQSISDAWREHFRLHCNCRPLSGWNALHELPNGRNCLLGRLAGDCGHPEPEPAPAIRGRWAGMSQEDWALIRLEGQARLQNLLSGKIDDTSSLPGAPVPVVGDTHASSRSRRSSAVLTPGLTGDVDDNSNSVLESLLPVASSLDAVSEPSSSSREFTLASNKASRGSSTDSVTSTAASSAGSTAFARSVSTVSTSTTASTSTAATSSSTSSTLRIRIPAPSKRMKGDAAKKLDCIVECSDEEDDDTPFESEPPRPSARIAPLECVGEEKQEKRMLKRTNRRYSDDDSEREEKWAEKRRRVD</sequence>
<name>R7S138_STEHR</name>
<evidence type="ECO:0000313" key="2">
    <source>
        <dbReference type="EMBL" id="EIM80272.1"/>
    </source>
</evidence>
<protein>
    <submittedName>
        <fullName evidence="2">Uncharacterized protein</fullName>
    </submittedName>
</protein>
<feature type="region of interest" description="Disordered" evidence="1">
    <location>
        <begin position="345"/>
        <end position="385"/>
    </location>
</feature>
<feature type="region of interest" description="Disordered" evidence="1">
    <location>
        <begin position="403"/>
        <end position="558"/>
    </location>
</feature>